<comment type="caution">
    <text evidence="2">The sequence shown here is derived from an EMBL/GenBank/DDBJ whole genome shotgun (WGS) entry which is preliminary data.</text>
</comment>
<feature type="compositionally biased region" description="Acidic residues" evidence="1">
    <location>
        <begin position="15"/>
        <end position="26"/>
    </location>
</feature>
<dbReference type="AlphaFoldDB" id="A0A9K3KC31"/>
<keyword evidence="4" id="KW-1185">Reference proteome</keyword>
<name>A0A9K3KC31_9STRA</name>
<feature type="region of interest" description="Disordered" evidence="1">
    <location>
        <begin position="60"/>
        <end position="115"/>
    </location>
</feature>
<feature type="region of interest" description="Disordered" evidence="1">
    <location>
        <begin position="1"/>
        <end position="35"/>
    </location>
</feature>
<evidence type="ECO:0000313" key="4">
    <source>
        <dbReference type="Proteomes" id="UP000693970"/>
    </source>
</evidence>
<proteinExistence type="predicted"/>
<dbReference type="Proteomes" id="UP000693970">
    <property type="component" value="Unassembled WGS sequence"/>
</dbReference>
<reference evidence="2" key="2">
    <citation type="submission" date="2021-04" db="EMBL/GenBank/DDBJ databases">
        <authorList>
            <person name="Podell S."/>
        </authorList>
    </citation>
    <scope>NUCLEOTIDE SEQUENCE</scope>
    <source>
        <strain evidence="2">Hildebrandi</strain>
    </source>
</reference>
<accession>A0A9K3KC31</accession>
<dbReference type="EMBL" id="JAGRRH010000006">
    <property type="protein sequence ID" value="KAG7367823.1"/>
    <property type="molecule type" value="Genomic_DNA"/>
</dbReference>
<feature type="compositionally biased region" description="Low complexity" evidence="1">
    <location>
        <begin position="62"/>
        <end position="73"/>
    </location>
</feature>
<gene>
    <name evidence="2" type="ORF">IV203_022918</name>
    <name evidence="3" type="ORF">IV203_030566</name>
</gene>
<reference evidence="2" key="1">
    <citation type="journal article" date="2021" name="Sci. Rep.">
        <title>Diploid genomic architecture of Nitzschia inconspicua, an elite biomass production diatom.</title>
        <authorList>
            <person name="Oliver A."/>
            <person name="Podell S."/>
            <person name="Pinowska A."/>
            <person name="Traller J.C."/>
            <person name="Smith S.R."/>
            <person name="McClure R."/>
            <person name="Beliaev A."/>
            <person name="Bohutskyi P."/>
            <person name="Hill E.A."/>
            <person name="Rabines A."/>
            <person name="Zheng H."/>
            <person name="Allen L.Z."/>
            <person name="Kuo A."/>
            <person name="Grigoriev I.V."/>
            <person name="Allen A.E."/>
            <person name="Hazlebeck D."/>
            <person name="Allen E.E."/>
        </authorList>
    </citation>
    <scope>NUCLEOTIDE SEQUENCE</scope>
    <source>
        <strain evidence="2">Hildebrandi</strain>
    </source>
</reference>
<evidence type="ECO:0000313" key="2">
    <source>
        <dbReference type="EMBL" id="KAG7340967.1"/>
    </source>
</evidence>
<evidence type="ECO:0000256" key="1">
    <source>
        <dbReference type="SAM" id="MobiDB-lite"/>
    </source>
</evidence>
<organism evidence="2 4">
    <name type="scientific">Nitzschia inconspicua</name>
    <dbReference type="NCBI Taxonomy" id="303405"/>
    <lineage>
        <taxon>Eukaryota</taxon>
        <taxon>Sar</taxon>
        <taxon>Stramenopiles</taxon>
        <taxon>Ochrophyta</taxon>
        <taxon>Bacillariophyta</taxon>
        <taxon>Bacillariophyceae</taxon>
        <taxon>Bacillariophycidae</taxon>
        <taxon>Bacillariales</taxon>
        <taxon>Bacillariaceae</taxon>
        <taxon>Nitzschia</taxon>
    </lineage>
</organism>
<protein>
    <submittedName>
        <fullName evidence="2">Uncharacterized protein</fullName>
    </submittedName>
</protein>
<dbReference type="EMBL" id="JAGRRH010000026">
    <property type="protein sequence ID" value="KAG7340967.1"/>
    <property type="molecule type" value="Genomic_DNA"/>
</dbReference>
<feature type="compositionally biased region" description="Polar residues" evidence="1">
    <location>
        <begin position="79"/>
        <end position="90"/>
    </location>
</feature>
<evidence type="ECO:0000313" key="3">
    <source>
        <dbReference type="EMBL" id="KAG7367823.1"/>
    </source>
</evidence>
<sequence>MISKPNHYQFRPIEQLDDDDEDDDVIMNELPSWGNSVRLSPCERLQQRNNDAISDRLDFVASSSTGSSPSVPSIRLQMRPTSRPSSSKNNPVGRLSASPASTEVQRSFDDKGNVPTRLLIPLL</sequence>